<protein>
    <submittedName>
        <fullName evidence="7">FAD/NAD(P)-binding domain-containing protein</fullName>
    </submittedName>
</protein>
<dbReference type="GO" id="GO:0004497">
    <property type="term" value="F:monooxygenase activity"/>
    <property type="evidence" value="ECO:0007669"/>
    <property type="project" value="UniProtKB-KW"/>
</dbReference>
<evidence type="ECO:0000313" key="8">
    <source>
        <dbReference type="Proteomes" id="UP000799778"/>
    </source>
</evidence>
<keyword evidence="5" id="KW-0503">Monooxygenase</keyword>
<feature type="domain" description="FAD-binding" evidence="6">
    <location>
        <begin position="10"/>
        <end position="175"/>
    </location>
</feature>
<dbReference type="FunFam" id="3.50.50.60:FF:000331">
    <property type="entry name" value="FAD/NAD(P)-binding domain-containing protein"/>
    <property type="match status" value="1"/>
</dbReference>
<dbReference type="PRINTS" id="PR00420">
    <property type="entry name" value="RNGMNOXGNASE"/>
</dbReference>
<dbReference type="InterPro" id="IPR050493">
    <property type="entry name" value="FAD-dep_Monooxygenase_BioMet"/>
</dbReference>
<dbReference type="Proteomes" id="UP000799778">
    <property type="component" value="Unassembled WGS sequence"/>
</dbReference>
<proteinExistence type="inferred from homology"/>
<name>A0A6A5XTZ0_9PLEO</name>
<dbReference type="SUPFAM" id="SSF51905">
    <property type="entry name" value="FAD/NAD(P)-binding domain"/>
    <property type="match status" value="1"/>
</dbReference>
<dbReference type="RefSeq" id="XP_033384718.1">
    <property type="nucleotide sequence ID" value="XM_033533148.1"/>
</dbReference>
<sequence length="426" mass="47259">MTTPPTPPQTTVLIVGAGFAGIALALECLRKGHSITIVDKSPSVDEITRYGDIISFDPNGARHFARWPGVLAAMQAVARQTSWLDLYHWRGEFVTRQSFAGEKGWGPRVNGHRGELHGIMYDALVSQGVQVRFGVRVVDYFESDGGAGVVTGEGERIEADVVVAAEGVRSRGRKIVLGFEDKPKSSGYAVYRAWFKGEAIRGNEVLRHLVESGDTHSGWIGPDLHFLASSLKDGREFNWVFTHVDDGNIEESWQFPGKIEDCLKYVEGWAPVVQEIVRATPKDARLIDHKLVFRDPLPTFISPKARIALIGDAAHPFLPTSIQGASQSIEDGVVLAACLEKAGKDKAALGVRAFEKIRYERVHKAQATGVKTREKWHKANWDEIRKTPEAIHLTREAWLLNFDAEADAYERFDEVVASLQAERARL</sequence>
<keyword evidence="4" id="KW-0560">Oxidoreductase</keyword>
<dbReference type="Gene3D" id="3.50.50.60">
    <property type="entry name" value="FAD/NAD(P)-binding domain"/>
    <property type="match status" value="1"/>
</dbReference>
<dbReference type="PANTHER" id="PTHR13789:SF236">
    <property type="entry name" value="MONOOXYGENASE, PUTATIVE (AFU_ORTHOLOGUE AFUA_6G12060)-RELATED"/>
    <property type="match status" value="1"/>
</dbReference>
<evidence type="ECO:0000256" key="1">
    <source>
        <dbReference type="ARBA" id="ARBA00007992"/>
    </source>
</evidence>
<reference evidence="7" key="1">
    <citation type="journal article" date="2020" name="Stud. Mycol.">
        <title>101 Dothideomycetes genomes: a test case for predicting lifestyles and emergence of pathogens.</title>
        <authorList>
            <person name="Haridas S."/>
            <person name="Albert R."/>
            <person name="Binder M."/>
            <person name="Bloem J."/>
            <person name="Labutti K."/>
            <person name="Salamov A."/>
            <person name="Andreopoulos B."/>
            <person name="Baker S."/>
            <person name="Barry K."/>
            <person name="Bills G."/>
            <person name="Bluhm B."/>
            <person name="Cannon C."/>
            <person name="Castanera R."/>
            <person name="Culley D."/>
            <person name="Daum C."/>
            <person name="Ezra D."/>
            <person name="Gonzalez J."/>
            <person name="Henrissat B."/>
            <person name="Kuo A."/>
            <person name="Liang C."/>
            <person name="Lipzen A."/>
            <person name="Lutzoni F."/>
            <person name="Magnuson J."/>
            <person name="Mondo S."/>
            <person name="Nolan M."/>
            <person name="Ohm R."/>
            <person name="Pangilinan J."/>
            <person name="Park H.-J."/>
            <person name="Ramirez L."/>
            <person name="Alfaro M."/>
            <person name="Sun H."/>
            <person name="Tritt A."/>
            <person name="Yoshinaga Y."/>
            <person name="Zwiers L.-H."/>
            <person name="Turgeon B."/>
            <person name="Goodwin S."/>
            <person name="Spatafora J."/>
            <person name="Crous P."/>
            <person name="Grigoriev I."/>
        </authorList>
    </citation>
    <scope>NUCLEOTIDE SEQUENCE</scope>
    <source>
        <strain evidence="7">CBS 175.79</strain>
    </source>
</reference>
<evidence type="ECO:0000256" key="3">
    <source>
        <dbReference type="ARBA" id="ARBA00022827"/>
    </source>
</evidence>
<dbReference type="PANTHER" id="PTHR13789">
    <property type="entry name" value="MONOOXYGENASE"/>
    <property type="match status" value="1"/>
</dbReference>
<dbReference type="Pfam" id="PF01494">
    <property type="entry name" value="FAD_binding_3"/>
    <property type="match status" value="1"/>
</dbReference>
<dbReference type="InterPro" id="IPR036188">
    <property type="entry name" value="FAD/NAD-bd_sf"/>
</dbReference>
<dbReference type="InterPro" id="IPR002938">
    <property type="entry name" value="FAD-bd"/>
</dbReference>
<evidence type="ECO:0000256" key="4">
    <source>
        <dbReference type="ARBA" id="ARBA00023002"/>
    </source>
</evidence>
<dbReference type="EMBL" id="ML978069">
    <property type="protein sequence ID" value="KAF2016379.1"/>
    <property type="molecule type" value="Genomic_DNA"/>
</dbReference>
<keyword evidence="3" id="KW-0274">FAD</keyword>
<dbReference type="GeneID" id="54290545"/>
<evidence type="ECO:0000259" key="6">
    <source>
        <dbReference type="Pfam" id="PF01494"/>
    </source>
</evidence>
<dbReference type="AlphaFoldDB" id="A0A6A5XTZ0"/>
<comment type="similarity">
    <text evidence="1">Belongs to the paxM FAD-dependent monooxygenase family.</text>
</comment>
<evidence type="ECO:0000256" key="5">
    <source>
        <dbReference type="ARBA" id="ARBA00023033"/>
    </source>
</evidence>
<evidence type="ECO:0000313" key="7">
    <source>
        <dbReference type="EMBL" id="KAF2016379.1"/>
    </source>
</evidence>
<evidence type="ECO:0000256" key="2">
    <source>
        <dbReference type="ARBA" id="ARBA00022630"/>
    </source>
</evidence>
<organism evidence="7 8">
    <name type="scientific">Aaosphaeria arxii CBS 175.79</name>
    <dbReference type="NCBI Taxonomy" id="1450172"/>
    <lineage>
        <taxon>Eukaryota</taxon>
        <taxon>Fungi</taxon>
        <taxon>Dikarya</taxon>
        <taxon>Ascomycota</taxon>
        <taxon>Pezizomycotina</taxon>
        <taxon>Dothideomycetes</taxon>
        <taxon>Pleosporomycetidae</taxon>
        <taxon>Pleosporales</taxon>
        <taxon>Pleosporales incertae sedis</taxon>
        <taxon>Aaosphaeria</taxon>
    </lineage>
</organism>
<dbReference type="GO" id="GO:0071949">
    <property type="term" value="F:FAD binding"/>
    <property type="evidence" value="ECO:0007669"/>
    <property type="project" value="InterPro"/>
</dbReference>
<keyword evidence="8" id="KW-1185">Reference proteome</keyword>
<keyword evidence="2" id="KW-0285">Flavoprotein</keyword>
<dbReference type="OrthoDB" id="16820at2759"/>
<dbReference type="SUPFAM" id="SSF54373">
    <property type="entry name" value="FAD-linked reductases, C-terminal domain"/>
    <property type="match status" value="1"/>
</dbReference>
<gene>
    <name evidence="7" type="ORF">BU24DRAFT_480988</name>
</gene>
<accession>A0A6A5XTZ0</accession>